<reference evidence="5 6" key="1">
    <citation type="submission" date="2019-03" db="EMBL/GenBank/DDBJ databases">
        <title>Genomic Encyclopedia of Type Strains, Phase IV (KMG-IV): sequencing the most valuable type-strain genomes for metagenomic binning, comparative biology and taxonomic classification.</title>
        <authorList>
            <person name="Goeker M."/>
        </authorList>
    </citation>
    <scope>NUCLEOTIDE SEQUENCE [LARGE SCALE GENOMIC DNA]</scope>
    <source>
        <strain evidence="5 6">DSM 102969</strain>
    </source>
</reference>
<evidence type="ECO:0000313" key="5">
    <source>
        <dbReference type="EMBL" id="TDP86792.1"/>
    </source>
</evidence>
<dbReference type="EMBL" id="SNXY01000006">
    <property type="protein sequence ID" value="TDP86792.1"/>
    <property type="molecule type" value="Genomic_DNA"/>
</dbReference>
<dbReference type="GO" id="GO:0006221">
    <property type="term" value="P:pyrimidine nucleotide biosynthetic process"/>
    <property type="evidence" value="ECO:0007669"/>
    <property type="project" value="UniProtKB-KW"/>
</dbReference>
<feature type="domain" description="Amidohydrolase 3" evidence="3">
    <location>
        <begin position="355"/>
        <end position="435"/>
    </location>
</feature>
<dbReference type="Pfam" id="PF12890">
    <property type="entry name" value="DHOase"/>
    <property type="match status" value="1"/>
</dbReference>
<comment type="caution">
    <text evidence="5">The sequence shown here is derived from an EMBL/GenBank/DDBJ whole genome shotgun (WGS) entry which is preliminary data.</text>
</comment>
<dbReference type="GO" id="GO:0005737">
    <property type="term" value="C:cytoplasm"/>
    <property type="evidence" value="ECO:0007669"/>
    <property type="project" value="TreeGrafter"/>
</dbReference>
<dbReference type="SUPFAM" id="SSF51556">
    <property type="entry name" value="Metallo-dependent hydrolases"/>
    <property type="match status" value="1"/>
</dbReference>
<keyword evidence="6" id="KW-1185">Reference proteome</keyword>
<keyword evidence="1" id="KW-0862">Zinc</keyword>
<name>A0A4R6RK28_9HYPH</name>
<dbReference type="AlphaFoldDB" id="A0A4R6RK28"/>
<dbReference type="CDD" id="cd01317">
    <property type="entry name" value="DHOase_IIa"/>
    <property type="match status" value="1"/>
</dbReference>
<evidence type="ECO:0000259" key="3">
    <source>
        <dbReference type="Pfam" id="PF07969"/>
    </source>
</evidence>
<gene>
    <name evidence="5" type="ORF">EDD54_0675</name>
</gene>
<accession>A0A4R6RK28</accession>
<dbReference type="Pfam" id="PF07969">
    <property type="entry name" value="Amidohydro_3"/>
    <property type="match status" value="1"/>
</dbReference>
<proteinExistence type="predicted"/>
<dbReference type="OrthoDB" id="9803027at2"/>
<protein>
    <submittedName>
        <fullName evidence="5">Dihydroorotase</fullName>
    </submittedName>
</protein>
<dbReference type="PANTHER" id="PTHR43668">
    <property type="entry name" value="ALLANTOINASE"/>
    <property type="match status" value="1"/>
</dbReference>
<feature type="domain" description="Dihydroorotase catalytic" evidence="4">
    <location>
        <begin position="63"/>
        <end position="252"/>
    </location>
</feature>
<dbReference type="Proteomes" id="UP000294547">
    <property type="component" value="Unassembled WGS sequence"/>
</dbReference>
<dbReference type="InterPro" id="IPR013108">
    <property type="entry name" value="Amidohydro_3"/>
</dbReference>
<evidence type="ECO:0000256" key="1">
    <source>
        <dbReference type="ARBA" id="ARBA00022833"/>
    </source>
</evidence>
<dbReference type="Gene3D" id="2.30.40.10">
    <property type="entry name" value="Urease, subunit C, domain 1"/>
    <property type="match status" value="1"/>
</dbReference>
<evidence type="ECO:0000259" key="4">
    <source>
        <dbReference type="Pfam" id="PF12890"/>
    </source>
</evidence>
<dbReference type="InterPro" id="IPR011059">
    <property type="entry name" value="Metal-dep_hydrolase_composite"/>
</dbReference>
<keyword evidence="2" id="KW-0665">Pyrimidine biosynthesis</keyword>
<evidence type="ECO:0000313" key="6">
    <source>
        <dbReference type="Proteomes" id="UP000294547"/>
    </source>
</evidence>
<dbReference type="InterPro" id="IPR050138">
    <property type="entry name" value="DHOase/Allantoinase_Hydrolase"/>
</dbReference>
<sequence>MSPTPLHGDARPIVLDNARVVDPSRGIDAPGAVIVTGGVIRAAGPDARGNGRPDGAEVIDCGGAVVAPGLVDLRAFVGEPGHEHRETFASLSRAAAAGGVTTLVTMPDTDPVIDDPALVDFVLRRARDTAVVRIHPLAALTKGQNGTELTEFGLLKEAGALGFTSGRRSVANANVLRRALTYARDFDALVSNLPADADLTGSGVMNLGDASVRLGLPGIPSEAETVVLARDLRLARLAKGRYHAAALSTAESVAMIAWAKNEGIAATAAVAINNVTLNEIDIGAYRTFYKVNPPLRSEDDRRALVQAVADGTIDVIVSNHDPQDVETKRQPFSEAADGAIGVETLLAAGLRLVHSGDLSLSRLIEATATRPARLVGLDAGTLAPGAPADLVVFDLDEPWVLAKEDIVSRAKNSPYEDARFTGRVRRTMVGGRTVFARG</sequence>
<evidence type="ECO:0000256" key="2">
    <source>
        <dbReference type="ARBA" id="ARBA00022975"/>
    </source>
</evidence>
<dbReference type="SUPFAM" id="SSF51338">
    <property type="entry name" value="Composite domain of metallo-dependent hydrolases"/>
    <property type="match status" value="1"/>
</dbReference>
<dbReference type="NCBIfam" id="TIGR00857">
    <property type="entry name" value="pyrC_multi"/>
    <property type="match status" value="1"/>
</dbReference>
<dbReference type="GO" id="GO:0004038">
    <property type="term" value="F:allantoinase activity"/>
    <property type="evidence" value="ECO:0007669"/>
    <property type="project" value="TreeGrafter"/>
</dbReference>
<dbReference type="PANTHER" id="PTHR43668:SF2">
    <property type="entry name" value="ALLANTOINASE"/>
    <property type="match status" value="1"/>
</dbReference>
<dbReference type="Gene3D" id="3.20.20.140">
    <property type="entry name" value="Metal-dependent hydrolases"/>
    <property type="match status" value="1"/>
</dbReference>
<organism evidence="5 6">
    <name type="scientific">Oharaeibacter diazotrophicus</name>
    <dbReference type="NCBI Taxonomy" id="1920512"/>
    <lineage>
        <taxon>Bacteria</taxon>
        <taxon>Pseudomonadati</taxon>
        <taxon>Pseudomonadota</taxon>
        <taxon>Alphaproteobacteria</taxon>
        <taxon>Hyphomicrobiales</taxon>
        <taxon>Pleomorphomonadaceae</taxon>
        <taxon>Oharaeibacter</taxon>
    </lineage>
</organism>
<dbReference type="GO" id="GO:0004151">
    <property type="term" value="F:dihydroorotase activity"/>
    <property type="evidence" value="ECO:0007669"/>
    <property type="project" value="InterPro"/>
</dbReference>
<dbReference type="GO" id="GO:0046872">
    <property type="term" value="F:metal ion binding"/>
    <property type="evidence" value="ECO:0007669"/>
    <property type="project" value="InterPro"/>
</dbReference>
<dbReference type="NCBIfam" id="NF006558">
    <property type="entry name" value="PRK09059.1"/>
    <property type="match status" value="1"/>
</dbReference>
<dbReference type="InterPro" id="IPR032466">
    <property type="entry name" value="Metal_Hydrolase"/>
</dbReference>
<dbReference type="InterPro" id="IPR004722">
    <property type="entry name" value="DHOase"/>
</dbReference>
<dbReference type="RefSeq" id="WP_126536582.1">
    <property type="nucleotide sequence ID" value="NZ_BSPM01000008.1"/>
</dbReference>
<dbReference type="InterPro" id="IPR024403">
    <property type="entry name" value="DHOase_cat"/>
</dbReference>
<dbReference type="GO" id="GO:0006145">
    <property type="term" value="P:purine nucleobase catabolic process"/>
    <property type="evidence" value="ECO:0007669"/>
    <property type="project" value="TreeGrafter"/>
</dbReference>